<accession>A0ABY4E425</accession>
<evidence type="ECO:0000313" key="1">
    <source>
        <dbReference type="EMBL" id="UOO89595.1"/>
    </source>
</evidence>
<dbReference type="EMBL" id="CP091511">
    <property type="protein sequence ID" value="UOO89595.1"/>
    <property type="molecule type" value="Genomic_DNA"/>
</dbReference>
<dbReference type="Proteomes" id="UP000832011">
    <property type="component" value="Chromosome"/>
</dbReference>
<gene>
    <name evidence="1" type="ORF">LVJ82_01015</name>
</gene>
<sequence length="138" mass="15290">MAIITRDDLLERFGKKELIELTDREAYAVLNDSVLQKAIEDAEAEAGAYLQAAGLVLKTPPKALVIKTCDIARYYLYENGVTDIVEARYKQAISWFKDVVKNPQMLDANATPKATNPSRCTVIPNQPPASWADIGGKY</sequence>
<name>A0ABY4E425_9NEIS</name>
<evidence type="ECO:0000313" key="2">
    <source>
        <dbReference type="Proteomes" id="UP000832011"/>
    </source>
</evidence>
<proteinExistence type="predicted"/>
<protein>
    <submittedName>
        <fullName evidence="1">DUF1320 domain-containing protein</fullName>
    </submittedName>
</protein>
<dbReference type="InterPro" id="IPR009752">
    <property type="entry name" value="Phage_Mu_GpJ"/>
</dbReference>
<keyword evidence="2" id="KW-1185">Reference proteome</keyword>
<dbReference type="Pfam" id="PF07030">
    <property type="entry name" value="Phage_Mu_Gp36"/>
    <property type="match status" value="1"/>
</dbReference>
<reference evidence="1 2" key="1">
    <citation type="journal article" date="2022" name="Res Sq">
        <title>Evolution of multicellular longitudinally dividing oral cavity symbionts (Neisseriaceae).</title>
        <authorList>
            <person name="Nyongesa S."/>
            <person name="Weber P."/>
            <person name="Bernet E."/>
            <person name="Pullido F."/>
            <person name="Nieckarz M."/>
            <person name="Delaby M."/>
            <person name="Nieves C."/>
            <person name="Viehboeck T."/>
            <person name="Krause N."/>
            <person name="Rivera-Millot A."/>
            <person name="Nakamura A."/>
            <person name="Vischer N."/>
            <person name="VanNieuwenhze M."/>
            <person name="Brun Y."/>
            <person name="Cava F."/>
            <person name="Bulgheresi S."/>
            <person name="Veyrier F."/>
        </authorList>
    </citation>
    <scope>NUCLEOTIDE SEQUENCE [LARGE SCALE GENOMIC DNA]</scope>
    <source>
        <strain evidence="1 2">SN4</strain>
    </source>
</reference>
<organism evidence="1 2">
    <name type="scientific">Vitreoscilla massiliensis</name>
    <dbReference type="NCBI Taxonomy" id="1689272"/>
    <lineage>
        <taxon>Bacteria</taxon>
        <taxon>Pseudomonadati</taxon>
        <taxon>Pseudomonadota</taxon>
        <taxon>Betaproteobacteria</taxon>
        <taxon>Neisseriales</taxon>
        <taxon>Neisseriaceae</taxon>
        <taxon>Vitreoscilla</taxon>
    </lineage>
</organism>
<dbReference type="RefSeq" id="WP_058305493.1">
    <property type="nucleotide sequence ID" value="NZ_CABKVG010000007.1"/>
</dbReference>